<dbReference type="InterPro" id="IPR036179">
    <property type="entry name" value="Ig-like_dom_sf"/>
</dbReference>
<dbReference type="PANTHER" id="PTHR44337">
    <property type="entry name" value="CARCINOEMBRYONIC ANTIGEN-RELATED CELL ADHESION MOLECULE 8"/>
    <property type="match status" value="1"/>
</dbReference>
<evidence type="ECO:0000256" key="3">
    <source>
        <dbReference type="ARBA" id="ARBA00023180"/>
    </source>
</evidence>
<dbReference type="CDD" id="cd00096">
    <property type="entry name" value="Ig"/>
    <property type="match status" value="1"/>
</dbReference>
<keyword evidence="2" id="KW-1015">Disulfide bond</keyword>
<dbReference type="InterPro" id="IPR013098">
    <property type="entry name" value="Ig_I-set"/>
</dbReference>
<gene>
    <name evidence="8" type="ORF">COCON_G00003920</name>
</gene>
<evidence type="ECO:0000313" key="9">
    <source>
        <dbReference type="Proteomes" id="UP001152803"/>
    </source>
</evidence>
<feature type="domain" description="Ig-like" evidence="7">
    <location>
        <begin position="145"/>
        <end position="220"/>
    </location>
</feature>
<evidence type="ECO:0000256" key="6">
    <source>
        <dbReference type="SAM" id="SignalP"/>
    </source>
</evidence>
<dbReference type="InterPro" id="IPR007110">
    <property type="entry name" value="Ig-like_dom"/>
</dbReference>
<comment type="caution">
    <text evidence="8">The sequence shown here is derived from an EMBL/GenBank/DDBJ whole genome shotgun (WGS) entry which is preliminary data.</text>
</comment>
<evidence type="ECO:0000256" key="4">
    <source>
        <dbReference type="ARBA" id="ARBA00023319"/>
    </source>
</evidence>
<dbReference type="InterPro" id="IPR003598">
    <property type="entry name" value="Ig_sub2"/>
</dbReference>
<dbReference type="AlphaFoldDB" id="A0A9Q1E160"/>
<sequence>MLVMMDALLPTAFMLLLSTGCNSGQEALLPGSFDGAVGGSATFQTTVPSTGEELDTIIWEFTTDGSANAVTVYNSTNKGTESAYEGRISVNKSTGSMELRELTKNDSGNYSVNLGLNGTAETTLNMYDNITEANITGPTGVLIAGNGSANLSCQAAAGTLISRKWLKDGQSLSPSNRITFSNDSSTVSIDPVQGSDNGHYQCRLTNPVSTDTGSYHLTVNFGPEKVAIVGSEKAEVNSKVELACNASSVPPATFSWLVNGTEKETQHSFIIENTTLTDTGDYTCVASNNVTGLTSSAVHFLTVTAPDPPPGPESSESLSGGAIAGIVIGTIAGVGLIGGGGFFAYKKLF</sequence>
<dbReference type="OrthoDB" id="10012075at2759"/>
<feature type="signal peptide" evidence="6">
    <location>
        <begin position="1"/>
        <end position="24"/>
    </location>
</feature>
<dbReference type="InterPro" id="IPR003599">
    <property type="entry name" value="Ig_sub"/>
</dbReference>
<dbReference type="Gene3D" id="2.60.40.10">
    <property type="entry name" value="Immunoglobulins"/>
    <property type="match status" value="3"/>
</dbReference>
<protein>
    <recommendedName>
        <fullName evidence="7">Ig-like domain-containing protein</fullName>
    </recommendedName>
</protein>
<keyword evidence="5" id="KW-0472">Membrane</keyword>
<keyword evidence="3" id="KW-0325">Glycoprotein</keyword>
<dbReference type="Pfam" id="PF07679">
    <property type="entry name" value="I-set"/>
    <property type="match status" value="1"/>
</dbReference>
<dbReference type="InterPro" id="IPR013106">
    <property type="entry name" value="Ig_V-set"/>
</dbReference>
<dbReference type="PANTHER" id="PTHR44337:SF16">
    <property type="entry name" value="CARCINOEMBRYONIC ANTIGEN-RELATED CELL ADHESION MOLECULE 20-LIKE-RELATED"/>
    <property type="match status" value="1"/>
</dbReference>
<reference evidence="8" key="1">
    <citation type="journal article" date="2023" name="Science">
        <title>Genome structures resolve the early diversification of teleost fishes.</title>
        <authorList>
            <person name="Parey E."/>
            <person name="Louis A."/>
            <person name="Montfort J."/>
            <person name="Bouchez O."/>
            <person name="Roques C."/>
            <person name="Iampietro C."/>
            <person name="Lluch J."/>
            <person name="Castinel A."/>
            <person name="Donnadieu C."/>
            <person name="Desvignes T."/>
            <person name="Floi Bucao C."/>
            <person name="Jouanno E."/>
            <person name="Wen M."/>
            <person name="Mejri S."/>
            <person name="Dirks R."/>
            <person name="Jansen H."/>
            <person name="Henkel C."/>
            <person name="Chen W.J."/>
            <person name="Zahm M."/>
            <person name="Cabau C."/>
            <person name="Klopp C."/>
            <person name="Thompson A.W."/>
            <person name="Robinson-Rechavi M."/>
            <person name="Braasch I."/>
            <person name="Lecointre G."/>
            <person name="Bobe J."/>
            <person name="Postlethwait J.H."/>
            <person name="Berthelot C."/>
            <person name="Roest Crollius H."/>
            <person name="Guiguen Y."/>
        </authorList>
    </citation>
    <scope>NUCLEOTIDE SEQUENCE</scope>
    <source>
        <strain evidence="8">Concon-B</strain>
    </source>
</reference>
<dbReference type="PROSITE" id="PS50835">
    <property type="entry name" value="IG_LIKE"/>
    <property type="match status" value="2"/>
</dbReference>
<evidence type="ECO:0000259" key="7">
    <source>
        <dbReference type="PROSITE" id="PS50835"/>
    </source>
</evidence>
<organism evidence="8 9">
    <name type="scientific">Conger conger</name>
    <name type="common">Conger eel</name>
    <name type="synonym">Muraena conger</name>
    <dbReference type="NCBI Taxonomy" id="82655"/>
    <lineage>
        <taxon>Eukaryota</taxon>
        <taxon>Metazoa</taxon>
        <taxon>Chordata</taxon>
        <taxon>Craniata</taxon>
        <taxon>Vertebrata</taxon>
        <taxon>Euteleostomi</taxon>
        <taxon>Actinopterygii</taxon>
        <taxon>Neopterygii</taxon>
        <taxon>Teleostei</taxon>
        <taxon>Anguilliformes</taxon>
        <taxon>Congridae</taxon>
        <taxon>Conger</taxon>
    </lineage>
</organism>
<dbReference type="EMBL" id="JAFJMO010000001">
    <property type="protein sequence ID" value="KAJ8287733.1"/>
    <property type="molecule type" value="Genomic_DNA"/>
</dbReference>
<name>A0A9Q1E160_CONCO</name>
<feature type="transmembrane region" description="Helical" evidence="5">
    <location>
        <begin position="322"/>
        <end position="345"/>
    </location>
</feature>
<keyword evidence="4" id="KW-0393">Immunoglobulin domain</keyword>
<dbReference type="SMART" id="SM00408">
    <property type="entry name" value="IGc2"/>
    <property type="match status" value="2"/>
</dbReference>
<keyword evidence="1 6" id="KW-0732">Signal</keyword>
<proteinExistence type="predicted"/>
<keyword evidence="5" id="KW-1133">Transmembrane helix</keyword>
<feature type="domain" description="Ig-like" evidence="7">
    <location>
        <begin position="223"/>
        <end position="304"/>
    </location>
</feature>
<dbReference type="Proteomes" id="UP001152803">
    <property type="component" value="Unassembled WGS sequence"/>
</dbReference>
<dbReference type="InterPro" id="IPR013783">
    <property type="entry name" value="Ig-like_fold"/>
</dbReference>
<dbReference type="SUPFAM" id="SSF48726">
    <property type="entry name" value="Immunoglobulin"/>
    <property type="match status" value="3"/>
</dbReference>
<evidence type="ECO:0000313" key="8">
    <source>
        <dbReference type="EMBL" id="KAJ8287733.1"/>
    </source>
</evidence>
<keyword evidence="5" id="KW-0812">Transmembrane</keyword>
<dbReference type="Pfam" id="PF13927">
    <property type="entry name" value="Ig_3"/>
    <property type="match status" value="1"/>
</dbReference>
<feature type="chain" id="PRO_5040393849" description="Ig-like domain-containing protein" evidence="6">
    <location>
        <begin position="25"/>
        <end position="349"/>
    </location>
</feature>
<evidence type="ECO:0000256" key="1">
    <source>
        <dbReference type="ARBA" id="ARBA00022729"/>
    </source>
</evidence>
<dbReference type="Pfam" id="PF07686">
    <property type="entry name" value="V-set"/>
    <property type="match status" value="1"/>
</dbReference>
<keyword evidence="9" id="KW-1185">Reference proteome</keyword>
<evidence type="ECO:0000256" key="5">
    <source>
        <dbReference type="SAM" id="Phobius"/>
    </source>
</evidence>
<dbReference type="SMART" id="SM00409">
    <property type="entry name" value="IG"/>
    <property type="match status" value="3"/>
</dbReference>
<accession>A0A9Q1E160</accession>
<dbReference type="InterPro" id="IPR052598">
    <property type="entry name" value="IgSF_CEA-related"/>
</dbReference>
<evidence type="ECO:0000256" key="2">
    <source>
        <dbReference type="ARBA" id="ARBA00023157"/>
    </source>
</evidence>